<organism evidence="2 3">
    <name type="scientific">Ornithinibacillus xuwenensis</name>
    <dbReference type="NCBI Taxonomy" id="3144668"/>
    <lineage>
        <taxon>Bacteria</taxon>
        <taxon>Bacillati</taxon>
        <taxon>Bacillota</taxon>
        <taxon>Bacilli</taxon>
        <taxon>Bacillales</taxon>
        <taxon>Bacillaceae</taxon>
        <taxon>Ornithinibacillus</taxon>
    </lineage>
</organism>
<evidence type="ECO:0000313" key="3">
    <source>
        <dbReference type="Proteomes" id="UP001444625"/>
    </source>
</evidence>
<dbReference type="SUPFAM" id="SSF52266">
    <property type="entry name" value="SGNH hydrolase"/>
    <property type="match status" value="1"/>
</dbReference>
<dbReference type="Gene3D" id="3.40.50.1110">
    <property type="entry name" value="SGNH hydrolase"/>
    <property type="match status" value="1"/>
</dbReference>
<dbReference type="EMBL" id="JBDIML010000001">
    <property type="protein sequence ID" value="MEN2765686.1"/>
    <property type="molecule type" value="Genomic_DNA"/>
</dbReference>
<comment type="caution">
    <text evidence="2">The sequence shown here is derived from an EMBL/GenBank/DDBJ whole genome shotgun (WGS) entry which is preliminary data.</text>
</comment>
<evidence type="ECO:0000259" key="1">
    <source>
        <dbReference type="Pfam" id="PF13472"/>
    </source>
</evidence>
<dbReference type="Proteomes" id="UP001444625">
    <property type="component" value="Unassembled WGS sequence"/>
</dbReference>
<reference evidence="2 3" key="1">
    <citation type="submission" date="2024-05" db="EMBL/GenBank/DDBJ databases">
        <authorList>
            <person name="Haq I."/>
            <person name="Ullah Z."/>
            <person name="Ahmad R."/>
            <person name="Li M."/>
            <person name="Tong Y."/>
        </authorList>
    </citation>
    <scope>NUCLEOTIDE SEQUENCE [LARGE SCALE GENOMIC DNA]</scope>
    <source>
        <strain evidence="2 3">16A2E</strain>
    </source>
</reference>
<dbReference type="InterPro" id="IPR036514">
    <property type="entry name" value="SGNH_hydro_sf"/>
</dbReference>
<dbReference type="CDD" id="cd00229">
    <property type="entry name" value="SGNH_hydrolase"/>
    <property type="match status" value="1"/>
</dbReference>
<proteinExistence type="predicted"/>
<keyword evidence="3" id="KW-1185">Reference proteome</keyword>
<feature type="domain" description="SGNH hydrolase-type esterase" evidence="1">
    <location>
        <begin position="190"/>
        <end position="361"/>
    </location>
</feature>
<sequence length="665" mass="74334">MQLHRTDTPFNRDERNKQNENWEAIEQGYNNVVETVSIKAFNEVVNAAKLNWQNPVDTYEDITPTYPNPEEGWAVMARKDSSDYPTGPDDERRAGTVWRYTGTEWKAIQQIDPTVINEVDTRLTEQLDQAKIDENGFVYPSVKDRLDTEHEEVTTQLAQETNNIESSSVVFKKMNTSPTSTLGNQLTICCWGNSLTAGNGASEGGDWPTRLKEYLNQISRSGQTINIINRGVGGDNTKMSDERWPTPSGADITILFLGTNDYDHVRSMEEFTYHYENIMKRELNNGTSLVLVTAPQWGSKDWMVKPSNGSLQDYNEVIKGLGRKYNAPVLDLFAETRNLDASAYKDGEGVPKIHYNDVGYQMVSQKIAAMIGFQAPTTINPLKNGGFLGVRPAVDGIKFQGNYYYLDDQVRYPTPGETNVGRGLGVQTADTELVFYYGVYVEEDNLAIIPSFKFTAIDGTEKLEVSINNNSMPINYNNSLMYYTDVTRGYPTSRLNLTNANFPNGFALPNVTQNFYKSPANAKYLIFPTKGYYTIKVSMKYCEFHGFDLVSANTMMLMRSRTDTGWVPFTVQNGAVKQGSASLENVYRIERRGNLNEVTVRLNLTGVQVGVTFAQLPSNVADGIVKHFWLNDSNKPIRVAVGATGAIATGATPTSTLIGEFSYKI</sequence>
<gene>
    <name evidence="2" type="ORF">ABC228_00660</name>
</gene>
<accession>A0ABU9XBR0</accession>
<dbReference type="Pfam" id="PF13472">
    <property type="entry name" value="Lipase_GDSL_2"/>
    <property type="match status" value="1"/>
</dbReference>
<dbReference type="InterPro" id="IPR051532">
    <property type="entry name" value="Ester_Hydrolysis_Enzymes"/>
</dbReference>
<name>A0ABU9XBR0_9BACI</name>
<dbReference type="RefSeq" id="WP_345823161.1">
    <property type="nucleotide sequence ID" value="NZ_JBDIML010000001.1"/>
</dbReference>
<dbReference type="GO" id="GO:0016787">
    <property type="term" value="F:hydrolase activity"/>
    <property type="evidence" value="ECO:0007669"/>
    <property type="project" value="UniProtKB-KW"/>
</dbReference>
<evidence type="ECO:0000313" key="2">
    <source>
        <dbReference type="EMBL" id="MEN2765686.1"/>
    </source>
</evidence>
<dbReference type="InterPro" id="IPR013830">
    <property type="entry name" value="SGNH_hydro"/>
</dbReference>
<keyword evidence="2" id="KW-0378">Hydrolase</keyword>
<dbReference type="EC" id="3.1.-.-" evidence="2"/>
<dbReference type="PANTHER" id="PTHR30383">
    <property type="entry name" value="THIOESTERASE 1/PROTEASE 1/LYSOPHOSPHOLIPASE L1"/>
    <property type="match status" value="1"/>
</dbReference>
<protein>
    <submittedName>
        <fullName evidence="2">SGNH/GDSL hydrolase family protein</fullName>
        <ecNumber evidence="2">3.1.-.-</ecNumber>
    </submittedName>
</protein>
<dbReference type="PANTHER" id="PTHR30383:SF5">
    <property type="entry name" value="SGNH HYDROLASE-TYPE ESTERASE DOMAIN-CONTAINING PROTEIN"/>
    <property type="match status" value="1"/>
</dbReference>